<feature type="compositionally biased region" description="Polar residues" evidence="2">
    <location>
        <begin position="54"/>
        <end position="77"/>
    </location>
</feature>
<dbReference type="InterPro" id="IPR040348">
    <property type="entry name" value="POLAR-like"/>
</dbReference>
<feature type="coiled-coil region" evidence="1">
    <location>
        <begin position="350"/>
        <end position="377"/>
    </location>
</feature>
<keyword evidence="1" id="KW-0175">Coiled coil</keyword>
<evidence type="ECO:0000313" key="3">
    <source>
        <dbReference type="EMBL" id="KAK9289972.1"/>
    </source>
</evidence>
<feature type="compositionally biased region" description="Polar residues" evidence="2">
    <location>
        <begin position="215"/>
        <end position="226"/>
    </location>
</feature>
<organism evidence="3 4">
    <name type="scientific">Liquidambar formosana</name>
    <name type="common">Formosan gum</name>
    <dbReference type="NCBI Taxonomy" id="63359"/>
    <lineage>
        <taxon>Eukaryota</taxon>
        <taxon>Viridiplantae</taxon>
        <taxon>Streptophyta</taxon>
        <taxon>Embryophyta</taxon>
        <taxon>Tracheophyta</taxon>
        <taxon>Spermatophyta</taxon>
        <taxon>Magnoliopsida</taxon>
        <taxon>eudicotyledons</taxon>
        <taxon>Gunneridae</taxon>
        <taxon>Pentapetalae</taxon>
        <taxon>Saxifragales</taxon>
        <taxon>Altingiaceae</taxon>
        <taxon>Liquidambar</taxon>
    </lineage>
</organism>
<evidence type="ECO:0000256" key="2">
    <source>
        <dbReference type="SAM" id="MobiDB-lite"/>
    </source>
</evidence>
<proteinExistence type="predicted"/>
<dbReference type="EMBL" id="JBBPBK010000002">
    <property type="protein sequence ID" value="KAK9289972.1"/>
    <property type="molecule type" value="Genomic_DNA"/>
</dbReference>
<accession>A0AAP0X588</accession>
<name>A0AAP0X588_LIQFO</name>
<keyword evidence="4" id="KW-1185">Reference proteome</keyword>
<feature type="region of interest" description="Disordered" evidence="2">
    <location>
        <begin position="414"/>
        <end position="441"/>
    </location>
</feature>
<dbReference type="AlphaFoldDB" id="A0AAP0X588"/>
<protein>
    <submittedName>
        <fullName evidence="3">Uncharacterized protein</fullName>
    </submittedName>
</protein>
<dbReference type="GO" id="GO:0008356">
    <property type="term" value="P:asymmetric cell division"/>
    <property type="evidence" value="ECO:0007669"/>
    <property type="project" value="InterPro"/>
</dbReference>
<sequence>MWHVALAAAVAGSGIIARNLFNTNADPTASTIPQQTHKSDQQHNNELLQIDQQPQGSIDSPKSPLLSTPSASNSPTPLQDDAIFRFSSSGSRNGSGFRSFSKSAPKKSGIGSGRRSKGNADGFKRGIEVQKLEKRFSLCLKRRKTSKNASVNSGSCSSKDNSLFGWGLGVGIMYMMSAGKAEISKLNASMDETAKVVQDLKCELYKRKSSRNLQFSSSASEVTTTPKRNKGMHSQPALTKSSPENRDPNNIKVSGFSVTDDGECASSVLTEEPEPELLEMDQLEAELESELQKLPWCTTEASSNEVIRSDFGETETLAKGFDEPGQSSNSNQFHGVLPTELDKKLSHLLIEQQESQIVELESELHLAHSKLNEKEAELQALKDCVRRLTEFSLSTVSDDETEEHMKQERMSNWDHHNKMGAESNKPVVGMKRAVDSESCGY</sequence>
<feature type="compositionally biased region" description="Low complexity" evidence="2">
    <location>
        <begin position="84"/>
        <end position="109"/>
    </location>
</feature>
<comment type="caution">
    <text evidence="3">The sequence shown here is derived from an EMBL/GenBank/DDBJ whole genome shotgun (WGS) entry which is preliminary data.</text>
</comment>
<gene>
    <name evidence="3" type="ORF">L1049_008134</name>
</gene>
<feature type="region of interest" description="Disordered" evidence="2">
    <location>
        <begin position="54"/>
        <end position="123"/>
    </location>
</feature>
<reference evidence="3 4" key="1">
    <citation type="journal article" date="2024" name="Plant J.">
        <title>Genome sequences and population genomics reveal climatic adaptation and genomic divergence between two closely related sweetgum species.</title>
        <authorList>
            <person name="Xu W.Q."/>
            <person name="Ren C.Q."/>
            <person name="Zhang X.Y."/>
            <person name="Comes H.P."/>
            <person name="Liu X.H."/>
            <person name="Li Y.G."/>
            <person name="Kettle C.J."/>
            <person name="Jalonen R."/>
            <person name="Gaisberger H."/>
            <person name="Ma Y.Z."/>
            <person name="Qiu Y.X."/>
        </authorList>
    </citation>
    <scope>NUCLEOTIDE SEQUENCE [LARGE SCALE GENOMIC DNA]</scope>
    <source>
        <strain evidence="3">Hangzhou</strain>
    </source>
</reference>
<feature type="region of interest" description="Disordered" evidence="2">
    <location>
        <begin position="215"/>
        <end position="263"/>
    </location>
</feature>
<evidence type="ECO:0000313" key="4">
    <source>
        <dbReference type="Proteomes" id="UP001415857"/>
    </source>
</evidence>
<dbReference type="Proteomes" id="UP001415857">
    <property type="component" value="Unassembled WGS sequence"/>
</dbReference>
<evidence type="ECO:0000256" key="1">
    <source>
        <dbReference type="SAM" id="Coils"/>
    </source>
</evidence>
<dbReference type="PANTHER" id="PTHR33476">
    <property type="entry name" value="EMB|CAB62613.1"/>
    <property type="match status" value="1"/>
</dbReference>
<dbReference type="PANTHER" id="PTHR33476:SF4">
    <property type="entry name" value="POLAR LOCALIZATION DURING ASYMMETRIC DIVISION AND PROTEIN"/>
    <property type="match status" value="1"/>
</dbReference>